<dbReference type="Proteomes" id="UP001155241">
    <property type="component" value="Unassembled WGS sequence"/>
</dbReference>
<keyword evidence="4" id="KW-0804">Transcription</keyword>
<keyword evidence="2" id="KW-0805">Transcription regulation</keyword>
<accession>A0A9X2JED5</accession>
<gene>
    <name evidence="5" type="ORF">NG895_01240</name>
</gene>
<evidence type="ECO:0000256" key="3">
    <source>
        <dbReference type="ARBA" id="ARBA00023125"/>
    </source>
</evidence>
<sequence>MPKFTPGELAVMQILWEHGELKPAEIQERYPEPIKNPALRSYLAILLDKGHVSRRKSGKAYFYKAITRRRAALRSTVREIADAYCEGSAKNLILHLIRAEKLSEEELLELKRLADNG</sequence>
<dbReference type="InterPro" id="IPR005650">
    <property type="entry name" value="BlaI_family"/>
</dbReference>
<dbReference type="GO" id="GO:0003677">
    <property type="term" value="F:DNA binding"/>
    <property type="evidence" value="ECO:0007669"/>
    <property type="project" value="UniProtKB-KW"/>
</dbReference>
<dbReference type="AlphaFoldDB" id="A0A9X2JED5"/>
<keyword evidence="3" id="KW-0238">DNA-binding</keyword>
<dbReference type="SUPFAM" id="SSF46785">
    <property type="entry name" value="Winged helix' DNA-binding domain"/>
    <property type="match status" value="1"/>
</dbReference>
<evidence type="ECO:0000313" key="6">
    <source>
        <dbReference type="Proteomes" id="UP001155241"/>
    </source>
</evidence>
<dbReference type="Gene3D" id="1.10.10.10">
    <property type="entry name" value="Winged helix-like DNA-binding domain superfamily/Winged helix DNA-binding domain"/>
    <property type="match status" value="1"/>
</dbReference>
<reference evidence="5" key="1">
    <citation type="submission" date="2022-06" db="EMBL/GenBank/DDBJ databases">
        <title>Aeoliella straminimaris, a novel planctomycete from sediments.</title>
        <authorList>
            <person name="Vitorino I.R."/>
            <person name="Lage O.M."/>
        </authorList>
    </citation>
    <scope>NUCLEOTIDE SEQUENCE</scope>
    <source>
        <strain evidence="5">ICT_H6.2</strain>
    </source>
</reference>
<comment type="caution">
    <text evidence="5">The sequence shown here is derived from an EMBL/GenBank/DDBJ whole genome shotgun (WGS) entry which is preliminary data.</text>
</comment>
<evidence type="ECO:0000313" key="5">
    <source>
        <dbReference type="EMBL" id="MCO6042521.1"/>
    </source>
</evidence>
<evidence type="ECO:0000256" key="2">
    <source>
        <dbReference type="ARBA" id="ARBA00023015"/>
    </source>
</evidence>
<keyword evidence="6" id="KW-1185">Reference proteome</keyword>
<evidence type="ECO:0000256" key="1">
    <source>
        <dbReference type="ARBA" id="ARBA00011046"/>
    </source>
</evidence>
<dbReference type="Pfam" id="PF03965">
    <property type="entry name" value="Penicillinase_R"/>
    <property type="match status" value="1"/>
</dbReference>
<protein>
    <submittedName>
        <fullName evidence="5">BlaI/MecI/CopY family transcriptional regulator</fullName>
    </submittedName>
</protein>
<dbReference type="EMBL" id="JAMXLR010000004">
    <property type="protein sequence ID" value="MCO6042521.1"/>
    <property type="molecule type" value="Genomic_DNA"/>
</dbReference>
<comment type="similarity">
    <text evidence="1">Belongs to the BlaI transcriptional regulatory family.</text>
</comment>
<dbReference type="InterPro" id="IPR036390">
    <property type="entry name" value="WH_DNA-bd_sf"/>
</dbReference>
<dbReference type="Gene3D" id="1.10.4040.10">
    <property type="entry name" value="Penicillinase repressor domain"/>
    <property type="match status" value="1"/>
</dbReference>
<evidence type="ECO:0000256" key="4">
    <source>
        <dbReference type="ARBA" id="ARBA00023163"/>
    </source>
</evidence>
<organism evidence="5 6">
    <name type="scientific">Aeoliella straminimaris</name>
    <dbReference type="NCBI Taxonomy" id="2954799"/>
    <lineage>
        <taxon>Bacteria</taxon>
        <taxon>Pseudomonadati</taxon>
        <taxon>Planctomycetota</taxon>
        <taxon>Planctomycetia</taxon>
        <taxon>Pirellulales</taxon>
        <taxon>Lacipirellulaceae</taxon>
        <taxon>Aeoliella</taxon>
    </lineage>
</organism>
<name>A0A9X2JED5_9BACT</name>
<dbReference type="RefSeq" id="WP_252850623.1">
    <property type="nucleotide sequence ID" value="NZ_JAMXLR010000004.1"/>
</dbReference>
<dbReference type="InterPro" id="IPR036388">
    <property type="entry name" value="WH-like_DNA-bd_sf"/>
</dbReference>
<proteinExistence type="inferred from homology"/>
<dbReference type="PIRSF" id="PIRSF019455">
    <property type="entry name" value="CopR_AtkY"/>
    <property type="match status" value="1"/>
</dbReference>
<dbReference type="GO" id="GO:0045892">
    <property type="term" value="P:negative regulation of DNA-templated transcription"/>
    <property type="evidence" value="ECO:0007669"/>
    <property type="project" value="InterPro"/>
</dbReference>